<organism evidence="1 2">
    <name type="scientific">Pleurodeles waltl</name>
    <name type="common">Iberian ribbed newt</name>
    <dbReference type="NCBI Taxonomy" id="8319"/>
    <lineage>
        <taxon>Eukaryota</taxon>
        <taxon>Metazoa</taxon>
        <taxon>Chordata</taxon>
        <taxon>Craniata</taxon>
        <taxon>Vertebrata</taxon>
        <taxon>Euteleostomi</taxon>
        <taxon>Amphibia</taxon>
        <taxon>Batrachia</taxon>
        <taxon>Caudata</taxon>
        <taxon>Salamandroidea</taxon>
        <taxon>Salamandridae</taxon>
        <taxon>Pleurodelinae</taxon>
        <taxon>Pleurodeles</taxon>
    </lineage>
</organism>
<dbReference type="EMBL" id="JANPWB010000011">
    <property type="protein sequence ID" value="KAJ1131341.1"/>
    <property type="molecule type" value="Genomic_DNA"/>
</dbReference>
<dbReference type="AlphaFoldDB" id="A0AAV7PT52"/>
<reference evidence="1" key="1">
    <citation type="journal article" date="2022" name="bioRxiv">
        <title>Sequencing and chromosome-scale assembly of the giantPleurodeles waltlgenome.</title>
        <authorList>
            <person name="Brown T."/>
            <person name="Elewa A."/>
            <person name="Iarovenko S."/>
            <person name="Subramanian E."/>
            <person name="Araus A.J."/>
            <person name="Petzold A."/>
            <person name="Susuki M."/>
            <person name="Suzuki K.-i.T."/>
            <person name="Hayashi T."/>
            <person name="Toyoda A."/>
            <person name="Oliveira C."/>
            <person name="Osipova E."/>
            <person name="Leigh N.D."/>
            <person name="Simon A."/>
            <person name="Yun M.H."/>
        </authorList>
    </citation>
    <scope>NUCLEOTIDE SEQUENCE</scope>
    <source>
        <strain evidence="1">20211129_DDA</strain>
        <tissue evidence="1">Liver</tissue>
    </source>
</reference>
<sequence length="111" mass="12072">MREGHLQELAGLRVSQEAGCDWTGAVGFVSSLGAKSMCSLKLRGGESQASELRQGLFQVGVDVCTFYVFRKSEKADIVSATPILQDDYLAVEIQKLASTVVTRCSRLVTRD</sequence>
<proteinExistence type="predicted"/>
<dbReference type="Proteomes" id="UP001066276">
    <property type="component" value="Chromosome 7"/>
</dbReference>
<gene>
    <name evidence="1" type="ORF">NDU88_009678</name>
</gene>
<evidence type="ECO:0000313" key="2">
    <source>
        <dbReference type="Proteomes" id="UP001066276"/>
    </source>
</evidence>
<accession>A0AAV7PT52</accession>
<protein>
    <submittedName>
        <fullName evidence="1">Uncharacterized protein</fullName>
    </submittedName>
</protein>
<name>A0AAV7PT52_PLEWA</name>
<keyword evidence="2" id="KW-1185">Reference proteome</keyword>
<evidence type="ECO:0000313" key="1">
    <source>
        <dbReference type="EMBL" id="KAJ1131341.1"/>
    </source>
</evidence>
<comment type="caution">
    <text evidence="1">The sequence shown here is derived from an EMBL/GenBank/DDBJ whole genome shotgun (WGS) entry which is preliminary data.</text>
</comment>